<dbReference type="EMBL" id="KN839851">
    <property type="protein sequence ID" value="KIJ63258.1"/>
    <property type="molecule type" value="Genomic_DNA"/>
</dbReference>
<evidence type="ECO:0000313" key="1">
    <source>
        <dbReference type="EMBL" id="KIJ63258.1"/>
    </source>
</evidence>
<evidence type="ECO:0000313" key="2">
    <source>
        <dbReference type="Proteomes" id="UP000053820"/>
    </source>
</evidence>
<dbReference type="InterPro" id="IPR051873">
    <property type="entry name" value="KNR4/SMI1_regulator"/>
</dbReference>
<dbReference type="PANTHER" id="PTHR47432">
    <property type="entry name" value="CELL WALL ASSEMBLY REGULATOR SMI1"/>
    <property type="match status" value="1"/>
</dbReference>
<dbReference type="GO" id="GO:0043332">
    <property type="term" value="C:mating projection tip"/>
    <property type="evidence" value="ECO:0007669"/>
    <property type="project" value="TreeGrafter"/>
</dbReference>
<keyword evidence="2" id="KW-1185">Reference proteome</keyword>
<dbReference type="AlphaFoldDB" id="A0A0C9W7P0"/>
<proteinExistence type="predicted"/>
<name>A0A0C9W7P0_9AGAM</name>
<dbReference type="GO" id="GO:0070880">
    <property type="term" value="P:fungal-type cell wall beta-glucan biosynthetic process"/>
    <property type="evidence" value="ECO:0007669"/>
    <property type="project" value="TreeGrafter"/>
</dbReference>
<dbReference type="OrthoDB" id="2305498at2759"/>
<reference evidence="1 2" key="1">
    <citation type="submission" date="2014-04" db="EMBL/GenBank/DDBJ databases">
        <title>Evolutionary Origins and Diversification of the Mycorrhizal Mutualists.</title>
        <authorList>
            <consortium name="DOE Joint Genome Institute"/>
            <consortium name="Mycorrhizal Genomics Consortium"/>
            <person name="Kohler A."/>
            <person name="Kuo A."/>
            <person name="Nagy L.G."/>
            <person name="Floudas D."/>
            <person name="Copeland A."/>
            <person name="Barry K.W."/>
            <person name="Cichocki N."/>
            <person name="Veneault-Fourrey C."/>
            <person name="LaButti K."/>
            <person name="Lindquist E.A."/>
            <person name="Lipzen A."/>
            <person name="Lundell T."/>
            <person name="Morin E."/>
            <person name="Murat C."/>
            <person name="Riley R."/>
            <person name="Ohm R."/>
            <person name="Sun H."/>
            <person name="Tunlid A."/>
            <person name="Henrissat B."/>
            <person name="Grigoriev I.V."/>
            <person name="Hibbett D.S."/>
            <person name="Martin F."/>
        </authorList>
    </citation>
    <scope>NUCLEOTIDE SEQUENCE [LARGE SCALE GENOMIC DNA]</scope>
    <source>
        <strain evidence="1 2">MD-312</strain>
    </source>
</reference>
<sequence>MWSTNRLLSPDFSHSLAEGPFFPLKSTPFTLGSLFIHAVRIIPSPCSGPRQRVGLLALLPELFVPVADSSHSRPSHRTQQVSEFILQTTTTASALARSSSTKRKIHKKYSQRGWIPLVVDKAGNYIRVDLNPGEGGNVDR</sequence>
<organism evidence="1 2">
    <name type="scientific">Hydnomerulius pinastri MD-312</name>
    <dbReference type="NCBI Taxonomy" id="994086"/>
    <lineage>
        <taxon>Eukaryota</taxon>
        <taxon>Fungi</taxon>
        <taxon>Dikarya</taxon>
        <taxon>Basidiomycota</taxon>
        <taxon>Agaricomycotina</taxon>
        <taxon>Agaricomycetes</taxon>
        <taxon>Agaricomycetidae</taxon>
        <taxon>Boletales</taxon>
        <taxon>Boletales incertae sedis</taxon>
        <taxon>Leucogyrophana</taxon>
    </lineage>
</organism>
<gene>
    <name evidence="1" type="ORF">HYDPIDRAFT_113225</name>
</gene>
<dbReference type="Proteomes" id="UP000053820">
    <property type="component" value="Unassembled WGS sequence"/>
</dbReference>
<dbReference type="PANTHER" id="PTHR47432:SF1">
    <property type="entry name" value="CELL WALL ASSEMBLY REGULATOR SMI1"/>
    <property type="match status" value="1"/>
</dbReference>
<dbReference type="HOGENOM" id="CLU_1835424_0_0_1"/>
<protein>
    <submittedName>
        <fullName evidence="1">Uncharacterized protein</fullName>
    </submittedName>
</protein>
<accession>A0A0C9W7P0</accession>